<dbReference type="KEGG" id="stir:DDW44_18640"/>
<evidence type="ECO:0000313" key="2">
    <source>
        <dbReference type="EMBL" id="AWI30572.1"/>
    </source>
</evidence>
<keyword evidence="3" id="KW-1185">Reference proteome</keyword>
<dbReference type="EMBL" id="CP029188">
    <property type="protein sequence ID" value="AWI30572.1"/>
    <property type="molecule type" value="Genomic_DNA"/>
</dbReference>
<feature type="region of interest" description="Disordered" evidence="1">
    <location>
        <begin position="1"/>
        <end position="85"/>
    </location>
</feature>
<protein>
    <submittedName>
        <fullName evidence="2">Uncharacterized protein</fullName>
    </submittedName>
</protein>
<dbReference type="AlphaFoldDB" id="A0A2S1SVX6"/>
<proteinExistence type="predicted"/>
<evidence type="ECO:0000313" key="3">
    <source>
        <dbReference type="Proteomes" id="UP000244900"/>
    </source>
</evidence>
<gene>
    <name evidence="2" type="ORF">DDW44_18640</name>
</gene>
<dbReference type="Proteomes" id="UP000244900">
    <property type="component" value="Chromosome"/>
</dbReference>
<evidence type="ECO:0000256" key="1">
    <source>
        <dbReference type="SAM" id="MobiDB-lite"/>
    </source>
</evidence>
<reference evidence="2 3" key="1">
    <citation type="submission" date="2018-05" db="EMBL/GenBank/DDBJ databases">
        <title>Complete genome sequence of sponge-derived Streptomyces sp. HNM0039.</title>
        <authorList>
            <person name="Huang X."/>
            <person name="Zhou S."/>
        </authorList>
    </citation>
    <scope>NUCLEOTIDE SEQUENCE [LARGE SCALE GENOMIC DNA]</scope>
    <source>
        <strain evidence="2 3">HNM0039</strain>
    </source>
</reference>
<name>A0A2S1SVX6_9ACTN</name>
<feature type="compositionally biased region" description="Basic residues" evidence="1">
    <location>
        <begin position="65"/>
        <end position="77"/>
    </location>
</feature>
<organism evidence="2 3">
    <name type="scientific">Streptomyces tirandamycinicus</name>
    <dbReference type="NCBI Taxonomy" id="2174846"/>
    <lineage>
        <taxon>Bacteria</taxon>
        <taxon>Bacillati</taxon>
        <taxon>Actinomycetota</taxon>
        <taxon>Actinomycetes</taxon>
        <taxon>Kitasatosporales</taxon>
        <taxon>Streptomycetaceae</taxon>
        <taxon>Streptomyces</taxon>
    </lineage>
</organism>
<accession>A0A2S1SVX6</accession>
<sequence>MAQAARVRLRRRGPRGRPAAEHPGGRAGRHAPLIPRPPRGAAPAAAARRRSRSPGSPPSTPAGRRAGRPLRLTRQRSRGAPWDAS</sequence>